<accession>A0A9D1NXP5</accession>
<dbReference type="InterPro" id="IPR017961">
    <property type="entry name" value="DNA_pol_Y-fam_little_finger"/>
</dbReference>
<dbReference type="SUPFAM" id="SSF100879">
    <property type="entry name" value="Lesion bypass DNA polymerase (Y-family), little finger domain"/>
    <property type="match status" value="1"/>
</dbReference>
<dbReference type="Pfam" id="PF00817">
    <property type="entry name" value="IMS"/>
    <property type="match status" value="1"/>
</dbReference>
<keyword evidence="2" id="KW-0963">Cytoplasm</keyword>
<dbReference type="GO" id="GO:0009432">
    <property type="term" value="P:SOS response"/>
    <property type="evidence" value="ECO:0007669"/>
    <property type="project" value="TreeGrafter"/>
</dbReference>
<evidence type="ECO:0000259" key="3">
    <source>
        <dbReference type="PROSITE" id="PS50173"/>
    </source>
</evidence>
<dbReference type="PROSITE" id="PS50173">
    <property type="entry name" value="UMUC"/>
    <property type="match status" value="1"/>
</dbReference>
<evidence type="ECO:0000256" key="1">
    <source>
        <dbReference type="ARBA" id="ARBA00010945"/>
    </source>
</evidence>
<keyword evidence="2" id="KW-0235">DNA replication</keyword>
<dbReference type="Gene3D" id="3.30.70.270">
    <property type="match status" value="1"/>
</dbReference>
<comment type="catalytic activity">
    <reaction evidence="2">
        <text>DNA(n) + a 2'-deoxyribonucleoside 5'-triphosphate = DNA(n+1) + diphosphate</text>
        <dbReference type="Rhea" id="RHEA:22508"/>
        <dbReference type="Rhea" id="RHEA-COMP:17339"/>
        <dbReference type="Rhea" id="RHEA-COMP:17340"/>
        <dbReference type="ChEBI" id="CHEBI:33019"/>
        <dbReference type="ChEBI" id="CHEBI:61560"/>
        <dbReference type="ChEBI" id="CHEBI:173112"/>
        <dbReference type="EC" id="2.7.7.7"/>
    </reaction>
</comment>
<name>A0A9D1NXP5_9FIRM</name>
<dbReference type="InterPro" id="IPR001126">
    <property type="entry name" value="UmuC"/>
</dbReference>
<evidence type="ECO:0000313" key="5">
    <source>
        <dbReference type="Proteomes" id="UP000886723"/>
    </source>
</evidence>
<dbReference type="Pfam" id="PF11799">
    <property type="entry name" value="IMS_C"/>
    <property type="match status" value="1"/>
</dbReference>
<dbReference type="InterPro" id="IPR050116">
    <property type="entry name" value="DNA_polymerase-Y"/>
</dbReference>
<dbReference type="Gene3D" id="3.40.1170.60">
    <property type="match status" value="1"/>
</dbReference>
<comment type="caution">
    <text evidence="4">The sequence shown here is derived from an EMBL/GenBank/DDBJ whole genome shotgun (WGS) entry which is preliminary data.</text>
</comment>
<dbReference type="AlphaFoldDB" id="A0A9D1NXP5"/>
<keyword evidence="2" id="KW-0479">Metal-binding</keyword>
<feature type="domain" description="UmuC" evidence="3">
    <location>
        <begin position="5"/>
        <end position="195"/>
    </location>
</feature>
<keyword evidence="2" id="KW-0548">Nucleotidyltransferase</keyword>
<dbReference type="InterPro" id="IPR022880">
    <property type="entry name" value="DNApol_IV"/>
</dbReference>
<feature type="active site" evidence="2">
    <location>
        <position position="114"/>
    </location>
</feature>
<keyword evidence="2" id="KW-0515">Mutator protein</keyword>
<keyword evidence="2" id="KW-0238">DNA-binding</keyword>
<dbReference type="CDD" id="cd03586">
    <property type="entry name" value="PolY_Pol_IV_kappa"/>
    <property type="match status" value="1"/>
</dbReference>
<dbReference type="GO" id="GO:0005829">
    <property type="term" value="C:cytosol"/>
    <property type="evidence" value="ECO:0007669"/>
    <property type="project" value="TreeGrafter"/>
</dbReference>
<dbReference type="InterPro" id="IPR043502">
    <property type="entry name" value="DNA/RNA_pol_sf"/>
</dbReference>
<organism evidence="4 5">
    <name type="scientific">Candidatus Pullilachnospira stercoravium</name>
    <dbReference type="NCBI Taxonomy" id="2840913"/>
    <lineage>
        <taxon>Bacteria</taxon>
        <taxon>Bacillati</taxon>
        <taxon>Bacillota</taxon>
        <taxon>Clostridia</taxon>
        <taxon>Lachnospirales</taxon>
        <taxon>Lachnospiraceae</taxon>
        <taxon>Lachnospiraceae incertae sedis</taxon>
        <taxon>Candidatus Pullilachnospira</taxon>
    </lineage>
</organism>
<dbReference type="Gene3D" id="3.30.1490.100">
    <property type="entry name" value="DNA polymerase, Y-family, little finger domain"/>
    <property type="match status" value="1"/>
</dbReference>
<dbReference type="Proteomes" id="UP000886723">
    <property type="component" value="Unassembled WGS sequence"/>
</dbReference>
<comment type="subunit">
    <text evidence="2">Monomer.</text>
</comment>
<evidence type="ECO:0000313" key="4">
    <source>
        <dbReference type="EMBL" id="HIV14223.1"/>
    </source>
</evidence>
<protein>
    <recommendedName>
        <fullName evidence="2">DNA polymerase IV</fullName>
        <shortName evidence="2">Pol IV</shortName>
        <ecNumber evidence="2">2.7.7.7</ecNumber>
    </recommendedName>
</protein>
<feature type="binding site" evidence="2">
    <location>
        <position position="113"/>
    </location>
    <ligand>
        <name>Mg(2+)</name>
        <dbReference type="ChEBI" id="CHEBI:18420"/>
    </ligand>
</feature>
<dbReference type="HAMAP" id="MF_01113">
    <property type="entry name" value="DNApol_IV"/>
    <property type="match status" value="1"/>
</dbReference>
<keyword evidence="2" id="KW-0239">DNA-directed DNA polymerase</keyword>
<dbReference type="InterPro" id="IPR036775">
    <property type="entry name" value="DNA_pol_Y-fam_lit_finger_sf"/>
</dbReference>
<keyword evidence="2" id="KW-0460">Magnesium</keyword>
<comment type="cofactor">
    <cofactor evidence="2">
        <name>Mg(2+)</name>
        <dbReference type="ChEBI" id="CHEBI:18420"/>
    </cofactor>
    <text evidence="2">Binds 2 magnesium ions per subunit.</text>
</comment>
<comment type="function">
    <text evidence="2">Poorly processive, error-prone DNA polymerase involved in untargeted mutagenesis. Copies undamaged DNA at stalled replication forks, which arise in vivo from mismatched or misaligned primer ends. These misaligned primers can be extended by PolIV. Exhibits no 3'-5' exonuclease (proofreading) activity. May be involved in translesional synthesis, in conjunction with the beta clamp from PolIII.</text>
</comment>
<dbReference type="EC" id="2.7.7.7" evidence="2"/>
<comment type="subcellular location">
    <subcellularLocation>
        <location evidence="2">Cytoplasm</location>
    </subcellularLocation>
</comment>
<dbReference type="GO" id="GO:0000287">
    <property type="term" value="F:magnesium ion binding"/>
    <property type="evidence" value="ECO:0007669"/>
    <property type="project" value="UniProtKB-UniRule"/>
</dbReference>
<comment type="similarity">
    <text evidence="1 2">Belongs to the DNA polymerase type-Y family.</text>
</comment>
<dbReference type="GO" id="GO:0042276">
    <property type="term" value="P:error-prone translesion synthesis"/>
    <property type="evidence" value="ECO:0007669"/>
    <property type="project" value="TreeGrafter"/>
</dbReference>
<keyword evidence="2" id="KW-0234">DNA repair</keyword>
<feature type="binding site" evidence="2">
    <location>
        <position position="9"/>
    </location>
    <ligand>
        <name>Mg(2+)</name>
        <dbReference type="ChEBI" id="CHEBI:18420"/>
    </ligand>
</feature>
<proteinExistence type="inferred from homology"/>
<dbReference type="PANTHER" id="PTHR11076">
    <property type="entry name" value="DNA REPAIR POLYMERASE UMUC / TRANSFERASE FAMILY MEMBER"/>
    <property type="match status" value="1"/>
</dbReference>
<keyword evidence="2" id="KW-0227">DNA damage</keyword>
<dbReference type="SUPFAM" id="SSF56672">
    <property type="entry name" value="DNA/RNA polymerases"/>
    <property type="match status" value="1"/>
</dbReference>
<dbReference type="EMBL" id="DVON01000292">
    <property type="protein sequence ID" value="HIV14223.1"/>
    <property type="molecule type" value="Genomic_DNA"/>
</dbReference>
<sequence length="400" mass="44599">MNRIIFHIDVNSAYLSWSALKLLKEDPTSVDIRTIPAIIGGDRETRHGIVLAKSIPAKKIYGIRTAEPVASALKKFPSLTIIPPDHKLYSAYSRRLMQFLRSLTDKIEQVSIDECYMDYTDIAGRFSSPEEGAAYIRNHVRDIYGFTVNVGISTNKLLAKMASDFEKPDKTHTLYPWEIEKKMWPLPISELFMAGHASVAVLEKLDIHTIGDLARMNPQILTLHLKSHGRTLWEYANGIDDSPVENEPAQAKGIGNSTTLPEDITTARDAYPVLRRLSNKVGKRLEAAGQAANNLCVEIKYATFDKYSRQMPLPEATQDGNVLWQNACTLFDALWNGNPIRLLGVRAGKLTDQSEPVQMSLFSYDPAAVAKQQKLDRALDAIRGKYGDGAVVKGSQMPQK</sequence>
<dbReference type="PANTHER" id="PTHR11076:SF33">
    <property type="entry name" value="DNA POLYMERASE KAPPA"/>
    <property type="match status" value="1"/>
</dbReference>
<keyword evidence="2" id="KW-0808">Transferase</keyword>
<gene>
    <name evidence="2" type="primary">dinB</name>
    <name evidence="4" type="ORF">IAA63_13955</name>
</gene>
<dbReference type="GO" id="GO:0006261">
    <property type="term" value="P:DNA-templated DNA replication"/>
    <property type="evidence" value="ECO:0007669"/>
    <property type="project" value="UniProtKB-UniRule"/>
</dbReference>
<dbReference type="GO" id="GO:0006281">
    <property type="term" value="P:DNA repair"/>
    <property type="evidence" value="ECO:0007669"/>
    <property type="project" value="UniProtKB-UniRule"/>
</dbReference>
<reference evidence="4" key="1">
    <citation type="submission" date="2020-10" db="EMBL/GenBank/DDBJ databases">
        <authorList>
            <person name="Gilroy R."/>
        </authorList>
    </citation>
    <scope>NUCLEOTIDE SEQUENCE</scope>
    <source>
        <strain evidence="4">ChiBcec2-4451</strain>
    </source>
</reference>
<dbReference type="InterPro" id="IPR043128">
    <property type="entry name" value="Rev_trsase/Diguanyl_cyclase"/>
</dbReference>
<dbReference type="Gene3D" id="1.10.150.20">
    <property type="entry name" value="5' to 3' exonuclease, C-terminal subdomain"/>
    <property type="match status" value="1"/>
</dbReference>
<reference evidence="4" key="2">
    <citation type="journal article" date="2021" name="PeerJ">
        <title>Extensive microbial diversity within the chicken gut microbiome revealed by metagenomics and culture.</title>
        <authorList>
            <person name="Gilroy R."/>
            <person name="Ravi A."/>
            <person name="Getino M."/>
            <person name="Pursley I."/>
            <person name="Horton D.L."/>
            <person name="Alikhan N.F."/>
            <person name="Baker D."/>
            <person name="Gharbi K."/>
            <person name="Hall N."/>
            <person name="Watson M."/>
            <person name="Adriaenssens E.M."/>
            <person name="Foster-Nyarko E."/>
            <person name="Jarju S."/>
            <person name="Secka A."/>
            <person name="Antonio M."/>
            <person name="Oren A."/>
            <person name="Chaudhuri R.R."/>
            <person name="La Ragione R."/>
            <person name="Hildebrand F."/>
            <person name="Pallen M.J."/>
        </authorList>
    </citation>
    <scope>NUCLEOTIDE SEQUENCE</scope>
    <source>
        <strain evidence="4">ChiBcec2-4451</strain>
    </source>
</reference>
<feature type="site" description="Substrate discrimination" evidence="2">
    <location>
        <position position="14"/>
    </location>
</feature>
<evidence type="ECO:0000256" key="2">
    <source>
        <dbReference type="HAMAP-Rule" id="MF_01113"/>
    </source>
</evidence>
<dbReference type="GO" id="GO:0003887">
    <property type="term" value="F:DNA-directed DNA polymerase activity"/>
    <property type="evidence" value="ECO:0007669"/>
    <property type="project" value="UniProtKB-UniRule"/>
</dbReference>
<dbReference type="GO" id="GO:0003684">
    <property type="term" value="F:damaged DNA binding"/>
    <property type="evidence" value="ECO:0007669"/>
    <property type="project" value="InterPro"/>
</dbReference>